<dbReference type="PROSITE" id="PS50055">
    <property type="entry name" value="TYR_PHOSPHATASE_PTP"/>
    <property type="match status" value="1"/>
</dbReference>
<dbReference type="InterPro" id="IPR029021">
    <property type="entry name" value="Prot-tyrosine_phosphatase-like"/>
</dbReference>
<feature type="domain" description="Tyrosine-protein phosphatase" evidence="4">
    <location>
        <begin position="442"/>
        <end position="752"/>
    </location>
</feature>
<sequence>MCSASLEGHPNLRSSSMENAYEESRTTSTPSPASPPLLLAPLIPTLKVTEPESPQLKPALTDSPKTASETSLSTHRSSASMPFLSSMTKNKLTQTFKLEEDAVQPINGYEELVDLFDGKESVIVLDVRPYSFYLTSRLKGALNICVPTTLLKRKTFTMQSVISTMSQQHKEVMQSKLLDCSISSLDIIIYDESSSLDSCSFHLYETIKKFLQENSKTATDESAKHFNLFILQNGFSEFQNRYKLFDPLHLIDTTPVLLSPSSPLSQNSQLTSPSVSPETAATTTAAGLGRISTKHTSIPAPLSGFSLPPNRFSGIVDESLLKKQSASNLQSENEDDLDQGELVVPEHIRDVPVWLLPFTDKIRGYKLAKKRFVKIEKIENRRLRNLISNTLNQKTQHFQQQNAISHNHKHFTNGSDDELNTPAGSCNICDKIDYSLPSEGLENGIKNRYSNIWPYEHSRVKLSHSQSVSHLEKSNEYFNASYVTVPLISSKRYIATQEPLETTLQDFWRCCLNNKVPMIICLTSSGLENGVPNSVPKYYHTQHFKDSNISVTLLKEEKNDDCSSIVRTIQVSKEDKVHTVTQIEFQDWPDFGIPPSALSILKLIDLKNRLLQDKNLSTTSDKDSTIMVHCSAGCGRTGTFITIDLLLDSLNRTLEDDAVLASPGCGLTTHSPFSQLSQKLFYDKTAEQADIEDKAASAKDLQRFHHHNSILNFYKSDLDLVYKTVNELRRLRVSMVQNLSQYIICYEAVLKYLELKESDHQHNK</sequence>
<organism evidence="7 8">
    <name type="scientific">Komagataella phaffii (strain GS115 / ATCC 20864)</name>
    <name type="common">Yeast</name>
    <name type="synonym">Pichia pastoris</name>
    <dbReference type="NCBI Taxonomy" id="644223"/>
    <lineage>
        <taxon>Eukaryota</taxon>
        <taxon>Fungi</taxon>
        <taxon>Dikarya</taxon>
        <taxon>Ascomycota</taxon>
        <taxon>Saccharomycotina</taxon>
        <taxon>Pichiomycetes</taxon>
        <taxon>Pichiales</taxon>
        <taxon>Pichiaceae</taxon>
        <taxon>Komagataella</taxon>
    </lineage>
</organism>
<dbReference type="GeneID" id="8198585"/>
<feature type="region of interest" description="Disordered" evidence="3">
    <location>
        <begin position="1"/>
        <end position="38"/>
    </location>
</feature>
<protein>
    <recommendedName>
        <fullName evidence="2">protein-tyrosine-phosphatase</fullName>
        <ecNumber evidence="2">3.1.3.48</ecNumber>
    </recommendedName>
</protein>
<dbReference type="InterPro" id="IPR001763">
    <property type="entry name" value="Rhodanese-like_dom"/>
</dbReference>
<dbReference type="SMART" id="SM00404">
    <property type="entry name" value="PTPc_motif"/>
    <property type="match status" value="1"/>
</dbReference>
<dbReference type="Pfam" id="PF00102">
    <property type="entry name" value="Y_phosphatase"/>
    <property type="match status" value="1"/>
</dbReference>
<dbReference type="OMA" id="WQQDVRV"/>
<feature type="compositionally biased region" description="Low complexity" evidence="3">
    <location>
        <begin position="26"/>
        <end position="38"/>
    </location>
</feature>
<dbReference type="PROSITE" id="PS50056">
    <property type="entry name" value="TYR_PHOSPHATASE_2"/>
    <property type="match status" value="1"/>
</dbReference>
<dbReference type="InterPro" id="IPR036873">
    <property type="entry name" value="Rhodanese-like_dom_sf"/>
</dbReference>
<dbReference type="Gene3D" id="3.40.250.10">
    <property type="entry name" value="Rhodanese-like domain"/>
    <property type="match status" value="1"/>
</dbReference>
<dbReference type="HOGENOM" id="CLU_001645_11_1_1"/>
<evidence type="ECO:0000256" key="2">
    <source>
        <dbReference type="ARBA" id="ARBA00013064"/>
    </source>
</evidence>
<dbReference type="Pfam" id="PF00581">
    <property type="entry name" value="Rhodanese"/>
    <property type="match status" value="1"/>
</dbReference>
<feature type="domain" description="Rhodanese" evidence="6">
    <location>
        <begin position="118"/>
        <end position="247"/>
    </location>
</feature>
<dbReference type="CDD" id="cd18533">
    <property type="entry name" value="PTP_fungal"/>
    <property type="match status" value="1"/>
</dbReference>
<dbReference type="Proteomes" id="UP000000314">
    <property type="component" value="Chromosome 2"/>
</dbReference>
<dbReference type="RefSeq" id="XP_002491091.1">
    <property type="nucleotide sequence ID" value="XM_002491046.1"/>
</dbReference>
<dbReference type="PANTHER" id="PTHR19134:SF561">
    <property type="entry name" value="PROTEIN TYROSINE PHOSPHATASE 36E, ISOFORM A"/>
    <property type="match status" value="1"/>
</dbReference>
<feature type="region of interest" description="Disordered" evidence="3">
    <location>
        <begin position="262"/>
        <end position="288"/>
    </location>
</feature>
<dbReference type="InterPro" id="IPR000387">
    <property type="entry name" value="Tyr_Pase_dom"/>
</dbReference>
<dbReference type="InParanoid" id="C4QZY7"/>
<dbReference type="PROSITE" id="PS00383">
    <property type="entry name" value="TYR_PHOSPHATASE_1"/>
    <property type="match status" value="1"/>
</dbReference>
<evidence type="ECO:0000259" key="4">
    <source>
        <dbReference type="PROSITE" id="PS50055"/>
    </source>
</evidence>
<evidence type="ECO:0000313" key="8">
    <source>
        <dbReference type="Proteomes" id="UP000000314"/>
    </source>
</evidence>
<dbReference type="AlphaFoldDB" id="C4QZY7"/>
<dbReference type="STRING" id="644223.C4QZY7"/>
<dbReference type="OrthoDB" id="6058203at2759"/>
<dbReference type="InterPro" id="IPR000242">
    <property type="entry name" value="PTP_cat"/>
</dbReference>
<feature type="domain" description="Tyrosine specific protein phosphatases" evidence="5">
    <location>
        <begin position="601"/>
        <end position="651"/>
    </location>
</feature>
<dbReference type="SMART" id="SM00450">
    <property type="entry name" value="RHOD"/>
    <property type="match status" value="1"/>
</dbReference>
<evidence type="ECO:0000259" key="6">
    <source>
        <dbReference type="PROSITE" id="PS50206"/>
    </source>
</evidence>
<dbReference type="InterPro" id="IPR003595">
    <property type="entry name" value="Tyr_Pase_cat"/>
</dbReference>
<accession>C4QZY7</accession>
<proteinExistence type="inferred from homology"/>
<evidence type="ECO:0000259" key="5">
    <source>
        <dbReference type="PROSITE" id="PS50056"/>
    </source>
</evidence>
<comment type="similarity">
    <text evidence="1">Belongs to the protein-tyrosine phosphatase family. Non-receptor class subfamily.</text>
</comment>
<dbReference type="PANTHER" id="PTHR19134">
    <property type="entry name" value="RECEPTOR-TYPE TYROSINE-PROTEIN PHOSPHATASE"/>
    <property type="match status" value="1"/>
</dbReference>
<dbReference type="SUPFAM" id="SSF52799">
    <property type="entry name" value="(Phosphotyrosine protein) phosphatases II"/>
    <property type="match status" value="1"/>
</dbReference>
<gene>
    <name evidence="7" type="ordered locus">PAS_chr2-1_0203</name>
</gene>
<keyword evidence="8" id="KW-1185">Reference proteome</keyword>
<dbReference type="EC" id="3.1.3.48" evidence="2"/>
<dbReference type="InterPro" id="IPR050348">
    <property type="entry name" value="Protein-Tyr_Phosphatase"/>
</dbReference>
<dbReference type="PROSITE" id="PS50206">
    <property type="entry name" value="RHODANESE_3"/>
    <property type="match status" value="1"/>
</dbReference>
<dbReference type="GO" id="GO:0004725">
    <property type="term" value="F:protein tyrosine phosphatase activity"/>
    <property type="evidence" value="ECO:0007669"/>
    <property type="project" value="UniProtKB-EC"/>
</dbReference>
<dbReference type="KEGG" id="ppa:PAS_chr2-1_0203"/>
<evidence type="ECO:0000256" key="1">
    <source>
        <dbReference type="ARBA" id="ARBA00009649"/>
    </source>
</evidence>
<dbReference type="SUPFAM" id="SSF52821">
    <property type="entry name" value="Rhodanese/Cell cycle control phosphatase"/>
    <property type="match status" value="1"/>
</dbReference>
<evidence type="ECO:0000256" key="3">
    <source>
        <dbReference type="SAM" id="MobiDB-lite"/>
    </source>
</evidence>
<evidence type="ECO:0000313" key="7">
    <source>
        <dbReference type="EMBL" id="CAY68811.1"/>
    </source>
</evidence>
<dbReference type="SMART" id="SM00194">
    <property type="entry name" value="PTPc"/>
    <property type="match status" value="1"/>
</dbReference>
<feature type="compositionally biased region" description="Low complexity" evidence="3">
    <location>
        <begin position="262"/>
        <end position="286"/>
    </location>
</feature>
<feature type="region of interest" description="Disordered" evidence="3">
    <location>
        <begin position="53"/>
        <end position="81"/>
    </location>
</feature>
<name>C4QZY7_KOMPG</name>
<feature type="compositionally biased region" description="Polar residues" evidence="3">
    <location>
        <begin position="63"/>
        <end position="81"/>
    </location>
</feature>
<dbReference type="PRINTS" id="PR00700">
    <property type="entry name" value="PRTYPHPHTASE"/>
</dbReference>
<dbReference type="Gene3D" id="3.90.190.10">
    <property type="entry name" value="Protein tyrosine phosphatase superfamily"/>
    <property type="match status" value="1"/>
</dbReference>
<reference evidence="7 8" key="1">
    <citation type="journal article" date="2009" name="Nat. Biotechnol.">
        <title>Genome sequence of the recombinant protein production host Pichia pastoris.</title>
        <authorList>
            <person name="De Schutter K."/>
            <person name="Lin Y.C."/>
            <person name="Tiels P."/>
            <person name="Van Hecke A."/>
            <person name="Glinka S."/>
            <person name="Weber-Lehmann J."/>
            <person name="Rouze P."/>
            <person name="Van de Peer Y."/>
            <person name="Callewaert N."/>
        </authorList>
    </citation>
    <scope>NUCLEOTIDE SEQUENCE [LARGE SCALE GENOMIC DNA]</scope>
    <source>
        <strain evidence="8">GS115 / ATCC 20864</strain>
    </source>
</reference>
<dbReference type="eggNOG" id="KOG0789">
    <property type="taxonomic scope" value="Eukaryota"/>
</dbReference>
<dbReference type="InterPro" id="IPR016130">
    <property type="entry name" value="Tyr_Pase_AS"/>
</dbReference>
<dbReference type="EMBL" id="FN392320">
    <property type="protein sequence ID" value="CAY68811.1"/>
    <property type="molecule type" value="Genomic_DNA"/>
</dbReference>